<evidence type="ECO:0000313" key="1">
    <source>
        <dbReference type="EMBL" id="KLO10200.1"/>
    </source>
</evidence>
<sequence length="516" mass="58992">MHSSTEIARQTIISNLKLFQADIQSKDPFPWSFCSRIASPSFDEEDYDELKPVIRIAESVEDLLRRMLTSAGTAVTELRNKLDNMANRRKFKALPDEILAIVFEMTFKSHSSDKGQVTTVKRLSLVSRRFRNIVLSLPILWSNIPSPLLHVDKAKLYASRATSPIISLKIDGAHSWERVDLESQKPRILSMYQLATSISSRIRTLEIYLTNLDLPYLQQIRQTCSNVSLPSLFELNFRCHYEVSRNCRKFCRDWNMPSLRRLKVSEALPLVLPDVLSKIHYCSVSANYSQDTWRATEIISFLLSFTAVEELHVSVRLFGFFAGLIQGGQMESVQKLSLELQNTTVAMDKNILHFIKFPSITSFNLNIGLKDIRDLEEILENVKFKVPPLTVTDVNLAVGIEFEEQFRRMPTYMIGEWSQAFGGLKSLTLESKRSKAHGLFAFADSVDAIKIIDPEEEGLSGEFLADMTHMWNGRRPYRTAVIDANDVSGPYGKRPWKGVEMLERDDSDNESSFYYD</sequence>
<keyword evidence="2" id="KW-1185">Reference proteome</keyword>
<protein>
    <submittedName>
        <fullName evidence="1">Uncharacterized protein</fullName>
    </submittedName>
</protein>
<evidence type="ECO:0000313" key="2">
    <source>
        <dbReference type="Proteomes" id="UP000053477"/>
    </source>
</evidence>
<dbReference type="EMBL" id="KQ086033">
    <property type="protein sequence ID" value="KLO10200.1"/>
    <property type="molecule type" value="Genomic_DNA"/>
</dbReference>
<reference evidence="1 2" key="1">
    <citation type="submission" date="2015-04" db="EMBL/GenBank/DDBJ databases">
        <title>Complete genome sequence of Schizopora paradoxa KUC8140, a cosmopolitan wood degrader in East Asia.</title>
        <authorList>
            <consortium name="DOE Joint Genome Institute"/>
            <person name="Min B."/>
            <person name="Park H."/>
            <person name="Jang Y."/>
            <person name="Kim J.-J."/>
            <person name="Kim K.H."/>
            <person name="Pangilinan J."/>
            <person name="Lipzen A."/>
            <person name="Riley R."/>
            <person name="Grigoriev I.V."/>
            <person name="Spatafora J.W."/>
            <person name="Choi I.-G."/>
        </authorList>
    </citation>
    <scope>NUCLEOTIDE SEQUENCE [LARGE SCALE GENOMIC DNA]</scope>
    <source>
        <strain evidence="1 2">KUC8140</strain>
    </source>
</reference>
<accession>A0A0H2REC9</accession>
<dbReference type="SUPFAM" id="SSF52047">
    <property type="entry name" value="RNI-like"/>
    <property type="match status" value="1"/>
</dbReference>
<organism evidence="1 2">
    <name type="scientific">Schizopora paradoxa</name>
    <dbReference type="NCBI Taxonomy" id="27342"/>
    <lineage>
        <taxon>Eukaryota</taxon>
        <taxon>Fungi</taxon>
        <taxon>Dikarya</taxon>
        <taxon>Basidiomycota</taxon>
        <taxon>Agaricomycotina</taxon>
        <taxon>Agaricomycetes</taxon>
        <taxon>Hymenochaetales</taxon>
        <taxon>Schizoporaceae</taxon>
        <taxon>Schizopora</taxon>
    </lineage>
</organism>
<dbReference type="Gene3D" id="1.20.1280.50">
    <property type="match status" value="1"/>
</dbReference>
<gene>
    <name evidence="1" type="ORF">SCHPADRAFT_530004</name>
</gene>
<name>A0A0H2REC9_9AGAM</name>
<dbReference type="AlphaFoldDB" id="A0A0H2REC9"/>
<dbReference type="InParanoid" id="A0A0H2REC9"/>
<dbReference type="OrthoDB" id="2423701at2759"/>
<dbReference type="Proteomes" id="UP000053477">
    <property type="component" value="Unassembled WGS sequence"/>
</dbReference>
<proteinExistence type="predicted"/>